<gene>
    <name evidence="2" type="ORF">E2C01_087383</name>
</gene>
<proteinExistence type="predicted"/>
<comment type="caution">
    <text evidence="2">The sequence shown here is derived from an EMBL/GenBank/DDBJ whole genome shotgun (WGS) entry which is preliminary data.</text>
</comment>
<keyword evidence="3" id="KW-1185">Reference proteome</keyword>
<evidence type="ECO:0000256" key="1">
    <source>
        <dbReference type="SAM" id="MobiDB-lite"/>
    </source>
</evidence>
<reference evidence="2 3" key="1">
    <citation type="submission" date="2019-05" db="EMBL/GenBank/DDBJ databases">
        <title>Another draft genome of Portunus trituberculatus and its Hox gene families provides insights of decapod evolution.</title>
        <authorList>
            <person name="Jeong J.-H."/>
            <person name="Song I."/>
            <person name="Kim S."/>
            <person name="Choi T."/>
            <person name="Kim D."/>
            <person name="Ryu S."/>
            <person name="Kim W."/>
        </authorList>
    </citation>
    <scope>NUCLEOTIDE SEQUENCE [LARGE SCALE GENOMIC DNA]</scope>
    <source>
        <tissue evidence="2">Muscle</tissue>
    </source>
</reference>
<name>A0A5B7JJ34_PORTR</name>
<dbReference type="EMBL" id="VSRR010090772">
    <property type="protein sequence ID" value="MPC92304.1"/>
    <property type="molecule type" value="Genomic_DNA"/>
</dbReference>
<accession>A0A5B7JJ34</accession>
<evidence type="ECO:0000313" key="2">
    <source>
        <dbReference type="EMBL" id="MPC92304.1"/>
    </source>
</evidence>
<sequence>MTYLSTRSGANLNPRPTSASDSYEYPAVARRAVLTIVSVAGEDISCLSQNLEQQGKNPPPHFAQRLPQHSELLQWGVPPLCRPPSSNKRSMLHRVCGILPYGDDTFICVSSYFRGANGTSGALSHSHYICEKRVAVPVALLFKT</sequence>
<evidence type="ECO:0000313" key="3">
    <source>
        <dbReference type="Proteomes" id="UP000324222"/>
    </source>
</evidence>
<dbReference type="AlphaFoldDB" id="A0A5B7JJ34"/>
<organism evidence="2 3">
    <name type="scientific">Portunus trituberculatus</name>
    <name type="common">Swimming crab</name>
    <name type="synonym">Neptunus trituberculatus</name>
    <dbReference type="NCBI Taxonomy" id="210409"/>
    <lineage>
        <taxon>Eukaryota</taxon>
        <taxon>Metazoa</taxon>
        <taxon>Ecdysozoa</taxon>
        <taxon>Arthropoda</taxon>
        <taxon>Crustacea</taxon>
        <taxon>Multicrustacea</taxon>
        <taxon>Malacostraca</taxon>
        <taxon>Eumalacostraca</taxon>
        <taxon>Eucarida</taxon>
        <taxon>Decapoda</taxon>
        <taxon>Pleocyemata</taxon>
        <taxon>Brachyura</taxon>
        <taxon>Eubrachyura</taxon>
        <taxon>Portunoidea</taxon>
        <taxon>Portunidae</taxon>
        <taxon>Portuninae</taxon>
        <taxon>Portunus</taxon>
    </lineage>
</organism>
<feature type="region of interest" description="Disordered" evidence="1">
    <location>
        <begin position="1"/>
        <end position="21"/>
    </location>
</feature>
<dbReference type="Proteomes" id="UP000324222">
    <property type="component" value="Unassembled WGS sequence"/>
</dbReference>
<protein>
    <submittedName>
        <fullName evidence="2">Uncharacterized protein</fullName>
    </submittedName>
</protein>